<feature type="transmembrane region" description="Helical" evidence="21">
    <location>
        <begin position="12"/>
        <end position="43"/>
    </location>
</feature>
<evidence type="ECO:0000256" key="2">
    <source>
        <dbReference type="ARBA" id="ARBA00004557"/>
    </source>
</evidence>
<sequence>MFRSLPDRVAGLYYAHGLFCSSHSIAIISLAISIVLLCCYPLVNLPMPGNAPRTIINHTIVPENNTENSVFYVQQVVLRVGVIPWTEELTLMDAFRGPLYEVFNLLEIIQNYQHPETLKTLDQVCLHIEAVKKRSGKKSEVLPEYNCLVLSPANLWQRSIELYAQDTNLISTIYSYQNLQKGKISLAEIMFGMNLKETGIKRYPIRLRQRILQYAVTIYLKDYDPEFLKGLQYRLKSYYHLHQIENDNATYIPMDETLHILYPGEFNYSDFFPLMMTFLALFFYVYFSVRKIELVKSKIGIAFSATITVISSLSMTVGVCFFFGLTLSLSRKEVFPYLVIIVGLENVLVLTKSVVSTPPHLDAKIRVAQALSKEGWSITKNLLTEVTILTIGLFTFVPAIQEFCIFAIVGLVNDFFLQMMLFSTILAIDIKRTELSNETSKFHLTNIPTTRKQQFTTTITNRKPNIFRSKSHPRLNGLSNGPTNVIASNTQNTHTFGKIPKRLRLVHFWARTRIFQRAFMVWMVVWISMIVYNSGIVEHVIHLSERLKPESDMYGYTVDRSQSSSNYIELNTMKSISIASATISPDHLNKQDDLTNNITDELNKLRPVEFPPWNRLSLYHWSSILSMYNISAAGGRIVILPTMKLSHAVNPQLAKQISNPNDVQHFQWQSFATVALDPLDFSDMEVPTRSESRGFNADAPFIPSSPMEIFLATVLCLISVIVVAYTMVVLYRCICSRNYAEWRASWYQAEKAHDSATQLVLQALPLVLEGHTQEIECIATDGNTIASTCLAGHIKVWDATSGEQLVHIDRKQFFSSPHENLNHTTPDMDELMSDYESGSPPSRGEMENTNSFGLYSPASAIHCRKSSSGSHNMQRGQNNNRKKYLMGKTLEYDYQINEVNLEKKKNYRKTLDNAYDLPDLKSAINVKFSCMKQLQLQQNCEQGFNFGSQYKQLLEEHNRSIDKLQNSENLELCVPSAKLNSSSIVDNLAVNPDKIVQFSHEVSPIWCMDYQENLIVVGCANGSLEFWEGTTGKFKCLFDDGSRLGISAVKFIGSRMVAAKLNGSIDFLQLESYSEGQQIDWGFTSYRRTHVRTGSAGSPMDINNIMQTEEDLRCIKISSHKAHQQAITVLDSEGGRVLTGSQDHTLKVYRLEDQLPLYTLHGHCGPISCLFIDRMSPMTSGSGSQDGLLCVWDLLTGTCMYSIHAHDGTVAAITCSVSYVISIGTDERLCVWERFQGHLLHALPAHRSAYSLQLVMLTHHLLITSSQGSLVVWDVRTGEPVREVRLGHTDSCIFVKQMLALKDSVVCDFGRQLRVVRFPLVSDKLD</sequence>
<dbReference type="Gene3D" id="2.130.10.10">
    <property type="entry name" value="YVTN repeat-like/Quinoprotein amine dehydrogenase"/>
    <property type="match status" value="3"/>
</dbReference>
<dbReference type="EMBL" id="JAHYIQ010000020">
    <property type="protein sequence ID" value="KAK1123580.1"/>
    <property type="molecule type" value="Genomic_DNA"/>
</dbReference>
<dbReference type="InterPro" id="IPR001680">
    <property type="entry name" value="WD40_rpt"/>
</dbReference>
<evidence type="ECO:0000256" key="12">
    <source>
        <dbReference type="ARBA" id="ARBA00023034"/>
    </source>
</evidence>
<evidence type="ECO:0000313" key="24">
    <source>
        <dbReference type="Proteomes" id="UP001177670"/>
    </source>
</evidence>
<keyword evidence="16" id="KW-1207">Sterol metabolism</keyword>
<feature type="transmembrane region" description="Helical" evidence="21">
    <location>
        <begin position="271"/>
        <end position="289"/>
    </location>
</feature>
<feature type="transmembrane region" description="Helical" evidence="21">
    <location>
        <begin position="519"/>
        <end position="541"/>
    </location>
</feature>
<dbReference type="GO" id="GO:0008203">
    <property type="term" value="P:cholesterol metabolic process"/>
    <property type="evidence" value="ECO:0007669"/>
    <property type="project" value="UniProtKB-KW"/>
</dbReference>
<evidence type="ECO:0000256" key="19">
    <source>
        <dbReference type="ARBA" id="ARBA00045958"/>
    </source>
</evidence>
<dbReference type="PANTHER" id="PTHR46378:SF1">
    <property type="entry name" value="STEROL REGULATORY ELEMENT-BINDING PROTEIN CLEAVAGE-ACTIVATING PROTEIN"/>
    <property type="match status" value="1"/>
</dbReference>
<dbReference type="Pfam" id="PF24006">
    <property type="entry name" value="SCAP_N"/>
    <property type="match status" value="1"/>
</dbReference>
<dbReference type="GO" id="GO:0032936">
    <property type="term" value="C:SREBP-SCAP complex"/>
    <property type="evidence" value="ECO:0007669"/>
    <property type="project" value="TreeGrafter"/>
</dbReference>
<dbReference type="PROSITE" id="PS50156">
    <property type="entry name" value="SSD"/>
    <property type="match status" value="1"/>
</dbReference>
<dbReference type="InterPro" id="IPR000731">
    <property type="entry name" value="SSD"/>
</dbReference>
<keyword evidence="10" id="KW-0256">Endoplasmic reticulum</keyword>
<dbReference type="GO" id="GO:0045540">
    <property type="term" value="P:regulation of cholesterol biosynthetic process"/>
    <property type="evidence" value="ECO:0007669"/>
    <property type="project" value="TreeGrafter"/>
</dbReference>
<evidence type="ECO:0000256" key="5">
    <source>
        <dbReference type="ARBA" id="ARBA00019541"/>
    </source>
</evidence>
<keyword evidence="7 20" id="KW-0853">WD repeat</keyword>
<keyword evidence="18" id="KW-0753">Steroid metabolism</keyword>
<dbReference type="Pfam" id="PF24017">
    <property type="entry name" value="Beta-prop_SCAP"/>
    <property type="match status" value="1"/>
</dbReference>
<gene>
    <name evidence="23" type="ORF">K0M31_008281</name>
</gene>
<dbReference type="Pfam" id="PF00400">
    <property type="entry name" value="WD40"/>
    <property type="match status" value="1"/>
</dbReference>
<feature type="transmembrane region" description="Helical" evidence="21">
    <location>
        <begin position="334"/>
        <end position="355"/>
    </location>
</feature>
<dbReference type="GO" id="GO:0005789">
    <property type="term" value="C:endoplasmic reticulum membrane"/>
    <property type="evidence" value="ECO:0007669"/>
    <property type="project" value="UniProtKB-SubCell"/>
</dbReference>
<keyword evidence="24" id="KW-1185">Reference proteome</keyword>
<dbReference type="GO" id="GO:0000139">
    <property type="term" value="C:Golgi membrane"/>
    <property type="evidence" value="ECO:0007669"/>
    <property type="project" value="UniProtKB-SubCell"/>
</dbReference>
<evidence type="ECO:0000256" key="6">
    <source>
        <dbReference type="ARBA" id="ARBA00022548"/>
    </source>
</evidence>
<feature type="transmembrane region" description="Helical" evidence="21">
    <location>
        <begin position="406"/>
        <end position="428"/>
    </location>
</feature>
<dbReference type="SUPFAM" id="SSF50978">
    <property type="entry name" value="WD40 repeat-like"/>
    <property type="match status" value="1"/>
</dbReference>
<evidence type="ECO:0000256" key="21">
    <source>
        <dbReference type="SAM" id="Phobius"/>
    </source>
</evidence>
<evidence type="ECO:0000256" key="10">
    <source>
        <dbReference type="ARBA" id="ARBA00022824"/>
    </source>
</evidence>
<dbReference type="InterPro" id="IPR057041">
    <property type="entry name" value="SCAP_N"/>
</dbReference>
<keyword evidence="17" id="KW-0325">Glycoprotein</keyword>
<accession>A0AA40KKA3</accession>
<name>A0AA40KKA3_9HYME</name>
<comment type="caution">
    <text evidence="23">The sequence shown here is derived from an EMBL/GenBank/DDBJ whole genome shotgun (WGS) entry which is preliminary data.</text>
</comment>
<evidence type="ECO:0000256" key="14">
    <source>
        <dbReference type="ARBA" id="ARBA00023121"/>
    </source>
</evidence>
<keyword evidence="14" id="KW-0446">Lipid-binding</keyword>
<keyword evidence="12" id="KW-0333">Golgi apparatus</keyword>
<evidence type="ECO:0000256" key="16">
    <source>
        <dbReference type="ARBA" id="ARBA00023166"/>
    </source>
</evidence>
<feature type="transmembrane region" description="Helical" evidence="21">
    <location>
        <begin position="382"/>
        <end position="400"/>
    </location>
</feature>
<reference evidence="23" key="1">
    <citation type="submission" date="2021-10" db="EMBL/GenBank/DDBJ databases">
        <title>Melipona bicolor Genome sequencing and assembly.</title>
        <authorList>
            <person name="Araujo N.S."/>
            <person name="Arias M.C."/>
        </authorList>
    </citation>
    <scope>NUCLEOTIDE SEQUENCE</scope>
    <source>
        <strain evidence="23">USP_2M_L1-L4_2017</strain>
        <tissue evidence="23">Whole body</tissue>
    </source>
</reference>
<dbReference type="Pfam" id="PF12349">
    <property type="entry name" value="Sterol-sensing"/>
    <property type="match status" value="1"/>
</dbReference>
<dbReference type="PANTHER" id="PTHR46378">
    <property type="entry name" value="STEROL REGULATORY ELEMENT-BINDING PROTEIN CLEAVAGE-ACTIVATING PROTEIN"/>
    <property type="match status" value="1"/>
</dbReference>
<organism evidence="23 24">
    <name type="scientific">Melipona bicolor</name>
    <dbReference type="NCBI Taxonomy" id="60889"/>
    <lineage>
        <taxon>Eukaryota</taxon>
        <taxon>Metazoa</taxon>
        <taxon>Ecdysozoa</taxon>
        <taxon>Arthropoda</taxon>
        <taxon>Hexapoda</taxon>
        <taxon>Insecta</taxon>
        <taxon>Pterygota</taxon>
        <taxon>Neoptera</taxon>
        <taxon>Endopterygota</taxon>
        <taxon>Hymenoptera</taxon>
        <taxon>Apocrita</taxon>
        <taxon>Aculeata</taxon>
        <taxon>Apoidea</taxon>
        <taxon>Anthophila</taxon>
        <taxon>Apidae</taxon>
        <taxon>Melipona</taxon>
    </lineage>
</organism>
<dbReference type="SMART" id="SM00320">
    <property type="entry name" value="WD40"/>
    <property type="match status" value="6"/>
</dbReference>
<dbReference type="InterPro" id="IPR036322">
    <property type="entry name" value="WD40_repeat_dom_sf"/>
</dbReference>
<dbReference type="PROSITE" id="PS50082">
    <property type="entry name" value="WD_REPEATS_2"/>
    <property type="match status" value="1"/>
</dbReference>
<dbReference type="InterPro" id="IPR015943">
    <property type="entry name" value="WD40/YVTN_repeat-like_dom_sf"/>
</dbReference>
<protein>
    <recommendedName>
        <fullName evidence="5">Sterol regulatory element-binding protein cleavage-activating protein</fullName>
    </recommendedName>
</protein>
<evidence type="ECO:0000256" key="1">
    <source>
        <dbReference type="ARBA" id="ARBA00004477"/>
    </source>
</evidence>
<evidence type="ECO:0000256" key="4">
    <source>
        <dbReference type="ARBA" id="ARBA00007410"/>
    </source>
</evidence>
<feature type="transmembrane region" description="Helical" evidence="21">
    <location>
        <begin position="709"/>
        <end position="731"/>
    </location>
</feature>
<feature type="transmembrane region" description="Helical" evidence="21">
    <location>
        <begin position="301"/>
        <end position="328"/>
    </location>
</feature>
<dbReference type="GO" id="GO:0012507">
    <property type="term" value="C:ER to Golgi transport vesicle membrane"/>
    <property type="evidence" value="ECO:0007669"/>
    <property type="project" value="UniProtKB-SubCell"/>
</dbReference>
<dbReference type="SUPFAM" id="SSF63829">
    <property type="entry name" value="Calcium-dependent phosphotriesterase"/>
    <property type="match status" value="1"/>
</dbReference>
<dbReference type="InterPro" id="IPR057042">
    <property type="entry name" value="Beta-prop_SCAP"/>
</dbReference>
<feature type="domain" description="SSD" evidence="22">
    <location>
        <begin position="270"/>
        <end position="428"/>
    </location>
</feature>
<comment type="function">
    <text evidence="19">Escort protein required for cholesterol as well as lipid homeostasis. Regulates export of the SCAP-SREBP complex from the endoplasmic reticulum to the Golgi upon low cholesterol, thereby regulating the processing of sterol regulatory element-binding proteins (SREBPs) SREBF1/SREBP1 and SREBF2/SREBP2. At high sterol concentrations, formation of a ternary complex with INSIG (INSIG1 or INSIG2) leads to mask the ER export signal in SCAP, promoting retention of the complex in the endoplasmic reticulum. Low sterol concentrations trigger release of INSIG, a conformational change in the SSD domain of SCAP, unmasking of the ER export signal, promoting recruitment into COPII-coated vesicles and transport of the SCAP-SREBP to the Golgi: in the Golgi, SREBPs are then processed, releasing the transcription factor fragment of SREBPs from the membrane, its import into the nucleus and up-regulation of LDLR, INSIG1 and the mevalonate pathway. Binds cholesterol via its SSD domain.</text>
</comment>
<evidence type="ECO:0000256" key="15">
    <source>
        <dbReference type="ARBA" id="ARBA00023136"/>
    </source>
</evidence>
<evidence type="ECO:0000256" key="17">
    <source>
        <dbReference type="ARBA" id="ARBA00023180"/>
    </source>
</evidence>
<keyword evidence="13" id="KW-0443">Lipid metabolism</keyword>
<evidence type="ECO:0000256" key="18">
    <source>
        <dbReference type="ARBA" id="ARBA00023221"/>
    </source>
</evidence>
<evidence type="ECO:0000256" key="3">
    <source>
        <dbReference type="ARBA" id="ARBA00004653"/>
    </source>
</evidence>
<evidence type="ECO:0000256" key="13">
    <source>
        <dbReference type="ARBA" id="ARBA00023098"/>
    </source>
</evidence>
<dbReference type="GO" id="GO:0032933">
    <property type="term" value="P:SREBP signaling pathway"/>
    <property type="evidence" value="ECO:0007669"/>
    <property type="project" value="InterPro"/>
</dbReference>
<keyword evidence="8 21" id="KW-0812">Transmembrane</keyword>
<evidence type="ECO:0000256" key="7">
    <source>
        <dbReference type="ARBA" id="ARBA00022574"/>
    </source>
</evidence>
<dbReference type="Proteomes" id="UP001177670">
    <property type="component" value="Unassembled WGS sequence"/>
</dbReference>
<dbReference type="InterPro" id="IPR053958">
    <property type="entry name" value="HMGCR/SNAP/NPC1-like_SSD"/>
</dbReference>
<evidence type="ECO:0000313" key="23">
    <source>
        <dbReference type="EMBL" id="KAK1123580.1"/>
    </source>
</evidence>
<evidence type="ECO:0000259" key="22">
    <source>
        <dbReference type="PROSITE" id="PS50156"/>
    </source>
</evidence>
<keyword evidence="11 21" id="KW-1133">Transmembrane helix</keyword>
<comment type="similarity">
    <text evidence="4">Belongs to the WD repeat SCAP family.</text>
</comment>
<evidence type="ECO:0000256" key="20">
    <source>
        <dbReference type="PROSITE-ProRule" id="PRU00221"/>
    </source>
</evidence>
<keyword evidence="15 21" id="KW-0472">Membrane</keyword>
<dbReference type="GO" id="GO:0032934">
    <property type="term" value="F:sterol binding"/>
    <property type="evidence" value="ECO:0007669"/>
    <property type="project" value="InterPro"/>
</dbReference>
<comment type="subcellular location">
    <subcellularLocation>
        <location evidence="2">Cytoplasmic vesicle</location>
        <location evidence="2">COPII-coated vesicle membrane</location>
        <topology evidence="2">Multi-pass membrane protein</topology>
    </subcellularLocation>
    <subcellularLocation>
        <location evidence="1">Endoplasmic reticulum membrane</location>
        <topology evidence="1">Multi-pass membrane protein</topology>
    </subcellularLocation>
    <subcellularLocation>
        <location evidence="3">Golgi apparatus membrane</location>
        <topology evidence="3">Multi-pass membrane protein</topology>
    </subcellularLocation>
</comment>
<feature type="repeat" description="WD" evidence="20">
    <location>
        <begin position="768"/>
        <end position="807"/>
    </location>
</feature>
<evidence type="ECO:0000256" key="11">
    <source>
        <dbReference type="ARBA" id="ARBA00022989"/>
    </source>
</evidence>
<evidence type="ECO:0000256" key="8">
    <source>
        <dbReference type="ARBA" id="ARBA00022692"/>
    </source>
</evidence>
<dbReference type="SUPFAM" id="SSF82866">
    <property type="entry name" value="Multidrug efflux transporter AcrB transmembrane domain"/>
    <property type="match status" value="1"/>
</dbReference>
<keyword evidence="6" id="KW-0153">Cholesterol metabolism</keyword>
<proteinExistence type="inferred from homology"/>
<keyword evidence="9" id="KW-0677">Repeat</keyword>
<evidence type="ECO:0000256" key="9">
    <source>
        <dbReference type="ARBA" id="ARBA00022737"/>
    </source>
</evidence>
<dbReference type="InterPro" id="IPR030225">
    <property type="entry name" value="SCAP"/>
</dbReference>
<feature type="transmembrane region" description="Helical" evidence="21">
    <location>
        <begin position="618"/>
        <end position="639"/>
    </location>
</feature>